<feature type="transmembrane region" description="Helical" evidence="1">
    <location>
        <begin position="197"/>
        <end position="214"/>
    </location>
</feature>
<reference evidence="2" key="2">
    <citation type="submission" date="2021-04" db="EMBL/GenBank/DDBJ databases">
        <authorList>
            <person name="Gilroy R."/>
        </authorList>
    </citation>
    <scope>NUCLEOTIDE SEQUENCE</scope>
    <source>
        <strain evidence="2">CHK188-11489</strain>
    </source>
</reference>
<keyword evidence="1" id="KW-0812">Transmembrane</keyword>
<proteinExistence type="predicted"/>
<dbReference type="AlphaFoldDB" id="A0A9D2FK69"/>
<reference evidence="2" key="1">
    <citation type="journal article" date="2021" name="PeerJ">
        <title>Extensive microbial diversity within the chicken gut microbiome revealed by metagenomics and culture.</title>
        <authorList>
            <person name="Gilroy R."/>
            <person name="Ravi A."/>
            <person name="Getino M."/>
            <person name="Pursley I."/>
            <person name="Horton D.L."/>
            <person name="Alikhan N.F."/>
            <person name="Baker D."/>
            <person name="Gharbi K."/>
            <person name="Hall N."/>
            <person name="Watson M."/>
            <person name="Adriaenssens E.M."/>
            <person name="Foster-Nyarko E."/>
            <person name="Jarju S."/>
            <person name="Secka A."/>
            <person name="Antonio M."/>
            <person name="Oren A."/>
            <person name="Chaudhuri R.R."/>
            <person name="La Ragione R."/>
            <person name="Hildebrand F."/>
            <person name="Pallen M.J."/>
        </authorList>
    </citation>
    <scope>NUCLEOTIDE SEQUENCE</scope>
    <source>
        <strain evidence="2">CHK188-11489</strain>
    </source>
</reference>
<feature type="transmembrane region" description="Helical" evidence="1">
    <location>
        <begin position="294"/>
        <end position="315"/>
    </location>
</feature>
<feature type="transmembrane region" description="Helical" evidence="1">
    <location>
        <begin position="356"/>
        <end position="382"/>
    </location>
</feature>
<accession>A0A9D2FK69</accession>
<name>A0A9D2FK69_9FIRM</name>
<evidence type="ECO:0000256" key="1">
    <source>
        <dbReference type="SAM" id="Phobius"/>
    </source>
</evidence>
<dbReference type="EMBL" id="DXBF01000061">
    <property type="protein sequence ID" value="HIZ62609.1"/>
    <property type="molecule type" value="Genomic_DNA"/>
</dbReference>
<organism evidence="2 3">
    <name type="scientific">Candidatus Gemmiger avistercoris</name>
    <dbReference type="NCBI Taxonomy" id="2838606"/>
    <lineage>
        <taxon>Bacteria</taxon>
        <taxon>Bacillati</taxon>
        <taxon>Bacillota</taxon>
        <taxon>Clostridia</taxon>
        <taxon>Eubacteriales</taxon>
        <taxon>Gemmiger</taxon>
    </lineage>
</organism>
<protein>
    <submittedName>
        <fullName evidence="2">Uncharacterized protein</fullName>
    </submittedName>
</protein>
<feature type="transmembrane region" description="Helical" evidence="1">
    <location>
        <begin position="108"/>
        <end position="125"/>
    </location>
</feature>
<feature type="transmembrane region" description="Helical" evidence="1">
    <location>
        <begin position="82"/>
        <end position="101"/>
    </location>
</feature>
<keyword evidence="1" id="KW-1133">Transmembrane helix</keyword>
<gene>
    <name evidence="2" type="ORF">H9724_07580</name>
</gene>
<feature type="transmembrane region" description="Helical" evidence="1">
    <location>
        <begin position="221"/>
        <end position="240"/>
    </location>
</feature>
<evidence type="ECO:0000313" key="2">
    <source>
        <dbReference type="EMBL" id="HIZ62609.1"/>
    </source>
</evidence>
<evidence type="ECO:0000313" key="3">
    <source>
        <dbReference type="Proteomes" id="UP000824105"/>
    </source>
</evidence>
<keyword evidence="1" id="KW-0472">Membrane</keyword>
<feature type="transmembrane region" description="Helical" evidence="1">
    <location>
        <begin position="131"/>
        <end position="151"/>
    </location>
</feature>
<dbReference type="Proteomes" id="UP000824105">
    <property type="component" value="Unassembled WGS sequence"/>
</dbReference>
<feature type="transmembrane region" description="Helical" evidence="1">
    <location>
        <begin position="158"/>
        <end position="177"/>
    </location>
</feature>
<sequence length="504" mass="56053">MNFCKKWLQKTPNALLCVLGAVLFLLVFYTLAFRTPLNQIWLAPNMDNDEVFYNRQVVSVISKGGPQGYFGYEESHADLGNYGTWGPFLIWLYALPGFIFGSSVNTMLWCNIFFTVAGMAVFARAARLSVWQQIVFLLGTVCLWRPLSAAFGGSSEPLHYGLLLLLIGATMSLKRHFSAGWFAAALAACALETICRPYALLFFVFPVVAVWPVVRRRRLCFGVAAVSFGTALFSMAKLAAPYFSDGGIDFTAVQMALQGDPMGGIWYELQDAGALLQRIWTWDILPTLQGDPQYVGTACVMFAVMFLVSIGLLIYDICRGRQIRWKVCLLVCVGIVALALLFLYDLNARHLVELCVLMLAVWMIEDAGKGVVWLPVIALALLPLNMTRSSLSTWFPEMGYQITAVEEALTERVESRDSDDPWDHTLAYSYADDVFHGYLYAVPAGMGIQFDHNTYLADPDKAILSRYAMVGHGGEAEARLLQDGWQEVISTQDLVVYERPDAAA</sequence>
<comment type="caution">
    <text evidence="2">The sequence shown here is derived from an EMBL/GenBank/DDBJ whole genome shotgun (WGS) entry which is preliminary data.</text>
</comment>
<feature type="transmembrane region" description="Helical" evidence="1">
    <location>
        <begin position="327"/>
        <end position="344"/>
    </location>
</feature>